<proteinExistence type="predicted"/>
<dbReference type="AlphaFoldDB" id="A0A1Q2CXF7"/>
<sequence>MSDSADDNERLRLLLQRELEKTREDMTRMAASAAETDGELQALAKRLSVREQELEAVIVEAKELRDEVQRLTAENASLKARPAAPPPPPPGLAERAVRKARRTAGKVVRQVRSSS</sequence>
<reference evidence="2 3" key="1">
    <citation type="journal article" date="2008" name="Int. J. Syst. Evol. Microbiol.">
        <title>Tessaracoccus flavescens sp. nov., isolated from marine sediment.</title>
        <authorList>
            <person name="Lee D.W."/>
            <person name="Lee S.D."/>
        </authorList>
    </citation>
    <scope>NUCLEOTIDE SEQUENCE [LARGE SCALE GENOMIC DNA]</scope>
    <source>
        <strain evidence="2 3">SST-39T</strain>
    </source>
</reference>
<feature type="region of interest" description="Disordered" evidence="1">
    <location>
        <begin position="73"/>
        <end position="115"/>
    </location>
</feature>
<dbReference type="RefSeq" id="WP_077349357.1">
    <property type="nucleotide sequence ID" value="NZ_CP019607.1"/>
</dbReference>
<organism evidence="2 3">
    <name type="scientific">Tessaracoccus flavescens</name>
    <dbReference type="NCBI Taxonomy" id="399497"/>
    <lineage>
        <taxon>Bacteria</taxon>
        <taxon>Bacillati</taxon>
        <taxon>Actinomycetota</taxon>
        <taxon>Actinomycetes</taxon>
        <taxon>Propionibacteriales</taxon>
        <taxon>Propionibacteriaceae</taxon>
        <taxon>Tessaracoccus</taxon>
    </lineage>
</organism>
<dbReference type="EMBL" id="CP019607">
    <property type="protein sequence ID" value="AQP50731.1"/>
    <property type="molecule type" value="Genomic_DNA"/>
</dbReference>
<gene>
    <name evidence="2" type="ORF">BW733_07720</name>
</gene>
<protein>
    <submittedName>
        <fullName evidence="2">Uncharacterized protein</fullName>
    </submittedName>
</protein>
<dbReference type="KEGG" id="tfa:BW733_07720"/>
<dbReference type="Proteomes" id="UP000188235">
    <property type="component" value="Chromosome"/>
</dbReference>
<evidence type="ECO:0000313" key="2">
    <source>
        <dbReference type="EMBL" id="AQP50731.1"/>
    </source>
</evidence>
<evidence type="ECO:0000256" key="1">
    <source>
        <dbReference type="SAM" id="MobiDB-lite"/>
    </source>
</evidence>
<evidence type="ECO:0000313" key="3">
    <source>
        <dbReference type="Proteomes" id="UP000188235"/>
    </source>
</evidence>
<accession>A0A1Q2CXF7</accession>
<name>A0A1Q2CXF7_9ACTN</name>
<keyword evidence="3" id="KW-1185">Reference proteome</keyword>
<dbReference type="STRING" id="399497.BW733_07720"/>